<feature type="transmembrane region" description="Helical" evidence="12">
    <location>
        <begin position="97"/>
        <end position="116"/>
    </location>
</feature>
<evidence type="ECO:0000256" key="10">
    <source>
        <dbReference type="ARBA" id="ARBA00023157"/>
    </source>
</evidence>
<dbReference type="GO" id="GO:0016491">
    <property type="term" value="F:oxidoreductase activity"/>
    <property type="evidence" value="ECO:0007669"/>
    <property type="project" value="UniProtKB-KW"/>
</dbReference>
<keyword evidence="9 12" id="KW-0472">Membrane</keyword>
<dbReference type="GO" id="GO:0006784">
    <property type="term" value="P:heme A biosynthetic process"/>
    <property type="evidence" value="ECO:0007669"/>
    <property type="project" value="InterPro"/>
</dbReference>
<dbReference type="Pfam" id="PF02628">
    <property type="entry name" value="COX15-CtaA"/>
    <property type="match status" value="1"/>
</dbReference>
<evidence type="ECO:0000256" key="3">
    <source>
        <dbReference type="ARBA" id="ARBA00022692"/>
    </source>
</evidence>
<comment type="subcellular location">
    <subcellularLocation>
        <location evidence="1">Membrane</location>
        <topology evidence="1">Multi-pass membrane protein</topology>
    </subcellularLocation>
</comment>
<keyword evidence="4" id="KW-0479">Metal-binding</keyword>
<evidence type="ECO:0000256" key="4">
    <source>
        <dbReference type="ARBA" id="ARBA00022723"/>
    </source>
</evidence>
<keyword evidence="8" id="KW-0350">Heme biosynthesis</keyword>
<evidence type="ECO:0000256" key="8">
    <source>
        <dbReference type="ARBA" id="ARBA00023133"/>
    </source>
</evidence>
<evidence type="ECO:0000256" key="11">
    <source>
        <dbReference type="ARBA" id="ARBA00023444"/>
    </source>
</evidence>
<comment type="pathway">
    <text evidence="11">Porphyrin-containing compound metabolism.</text>
</comment>
<reference evidence="13 14" key="1">
    <citation type="submission" date="2018-11" db="EMBL/GenBank/DDBJ databases">
        <title>Novel bacteria species description.</title>
        <authorList>
            <person name="Han J.-H."/>
        </authorList>
    </citation>
    <scope>NUCLEOTIDE SEQUENCE [LARGE SCALE GENOMIC DNA]</scope>
    <source>
        <strain evidence="13 14">KCTC23259</strain>
    </source>
</reference>
<sequence length="331" mass="37239">MKYNEEFLFIVLFLHKVVQLFRRFGVLTILAVIGLIFVGGFVRASGAGMGCPDWPKCFGMWIPPTSVDQLPVNYQAIFGAKLKGEVEFNAIKTWIEYINRLLGVLVGFFIFLTLIFSYKAYFKSNRSIFYLSLMAFVLVLFEGWLGSKVVSSELLPGLITVHMIVAVVILGILVLAILKTYFLEGFIRELDNTRDIRFLIFIVLLISVGQLVFGTQIREGIDLAQRELGYDNRHLWVNSVLGKVNFHAVLGLVILGLQFLINSKIQGRFKAALISSYSTGTLVFIVLSIITGVILRFFGFPAFAQPFHLTLGVVILCFQFVLLFLTKPQIA</sequence>
<keyword evidence="14" id="KW-1185">Reference proteome</keyword>
<dbReference type="GO" id="GO:0016020">
    <property type="term" value="C:membrane"/>
    <property type="evidence" value="ECO:0007669"/>
    <property type="project" value="UniProtKB-SubCell"/>
</dbReference>
<keyword evidence="3 12" id="KW-0812">Transmembrane</keyword>
<dbReference type="AlphaFoldDB" id="A0AAE3KR74"/>
<evidence type="ECO:0000313" key="14">
    <source>
        <dbReference type="Proteomes" id="UP001204144"/>
    </source>
</evidence>
<keyword evidence="10" id="KW-1015">Disulfide bond</keyword>
<keyword evidence="6" id="KW-0560">Oxidoreductase</keyword>
<accession>A0AAE3KR74</accession>
<name>A0AAE3KR74_9BACT</name>
<evidence type="ECO:0000256" key="1">
    <source>
        <dbReference type="ARBA" id="ARBA00004141"/>
    </source>
</evidence>
<evidence type="ECO:0000256" key="2">
    <source>
        <dbReference type="ARBA" id="ARBA00022475"/>
    </source>
</evidence>
<feature type="transmembrane region" description="Helical" evidence="12">
    <location>
        <begin position="198"/>
        <end position="217"/>
    </location>
</feature>
<evidence type="ECO:0000256" key="7">
    <source>
        <dbReference type="ARBA" id="ARBA00023004"/>
    </source>
</evidence>
<feature type="transmembrane region" description="Helical" evidence="12">
    <location>
        <begin position="128"/>
        <end position="146"/>
    </location>
</feature>
<keyword evidence="7" id="KW-0408">Iron</keyword>
<dbReference type="PANTHER" id="PTHR35457">
    <property type="entry name" value="HEME A SYNTHASE"/>
    <property type="match status" value="1"/>
</dbReference>
<protein>
    <submittedName>
        <fullName evidence="13">Heme A synthase</fullName>
    </submittedName>
</protein>
<dbReference type="InterPro" id="IPR050450">
    <property type="entry name" value="COX15/CtaA_HemeA_synthase"/>
</dbReference>
<evidence type="ECO:0000256" key="9">
    <source>
        <dbReference type="ARBA" id="ARBA00023136"/>
    </source>
</evidence>
<keyword evidence="5 12" id="KW-1133">Transmembrane helix</keyword>
<dbReference type="InterPro" id="IPR003780">
    <property type="entry name" value="COX15/CtaA_fam"/>
</dbReference>
<comment type="caution">
    <text evidence="13">The sequence shown here is derived from an EMBL/GenBank/DDBJ whole genome shotgun (WGS) entry which is preliminary data.</text>
</comment>
<dbReference type="PANTHER" id="PTHR35457:SF1">
    <property type="entry name" value="HEME A SYNTHASE"/>
    <property type="match status" value="1"/>
</dbReference>
<feature type="transmembrane region" description="Helical" evidence="12">
    <location>
        <begin position="244"/>
        <end position="261"/>
    </location>
</feature>
<feature type="transmembrane region" description="Helical" evidence="12">
    <location>
        <begin position="307"/>
        <end position="325"/>
    </location>
</feature>
<gene>
    <name evidence="13" type="ORF">EGI31_03195</name>
</gene>
<evidence type="ECO:0000256" key="12">
    <source>
        <dbReference type="SAM" id="Phobius"/>
    </source>
</evidence>
<evidence type="ECO:0000256" key="5">
    <source>
        <dbReference type="ARBA" id="ARBA00022989"/>
    </source>
</evidence>
<feature type="transmembrane region" description="Helical" evidence="12">
    <location>
        <begin position="273"/>
        <end position="295"/>
    </location>
</feature>
<feature type="transmembrane region" description="Helical" evidence="12">
    <location>
        <begin position="158"/>
        <end position="178"/>
    </location>
</feature>
<feature type="transmembrane region" description="Helical" evidence="12">
    <location>
        <begin position="20"/>
        <end position="42"/>
    </location>
</feature>
<dbReference type="GO" id="GO:0046872">
    <property type="term" value="F:metal ion binding"/>
    <property type="evidence" value="ECO:0007669"/>
    <property type="project" value="UniProtKB-KW"/>
</dbReference>
<dbReference type="RefSeq" id="WP_255035695.1">
    <property type="nucleotide sequence ID" value="NZ_RJUF01000004.1"/>
</dbReference>
<evidence type="ECO:0000256" key="6">
    <source>
        <dbReference type="ARBA" id="ARBA00023002"/>
    </source>
</evidence>
<dbReference type="EMBL" id="RJUF01000004">
    <property type="protein sequence ID" value="MCP9761947.1"/>
    <property type="molecule type" value="Genomic_DNA"/>
</dbReference>
<organism evidence="13 14">
    <name type="scientific">Lacihabitans soyangensis</name>
    <dbReference type="NCBI Taxonomy" id="869394"/>
    <lineage>
        <taxon>Bacteria</taxon>
        <taxon>Pseudomonadati</taxon>
        <taxon>Bacteroidota</taxon>
        <taxon>Cytophagia</taxon>
        <taxon>Cytophagales</taxon>
        <taxon>Leadbetterellaceae</taxon>
        <taxon>Lacihabitans</taxon>
    </lineage>
</organism>
<evidence type="ECO:0000313" key="13">
    <source>
        <dbReference type="EMBL" id="MCP9761947.1"/>
    </source>
</evidence>
<proteinExistence type="predicted"/>
<dbReference type="Proteomes" id="UP001204144">
    <property type="component" value="Unassembled WGS sequence"/>
</dbReference>
<keyword evidence="2" id="KW-1003">Cell membrane</keyword>